<dbReference type="RefSeq" id="WP_280656905.1">
    <property type="nucleotide sequence ID" value="NZ_JANQDL010000036.1"/>
</dbReference>
<name>A0AA43GWL5_9CYAN</name>
<evidence type="ECO:0000313" key="2">
    <source>
        <dbReference type="EMBL" id="MDH6063064.1"/>
    </source>
</evidence>
<dbReference type="EMBL" id="JANQDL010000036">
    <property type="protein sequence ID" value="MDH6063064.1"/>
    <property type="molecule type" value="Genomic_DNA"/>
</dbReference>
<dbReference type="Pfam" id="PF13358">
    <property type="entry name" value="DDE_3"/>
    <property type="match status" value="1"/>
</dbReference>
<accession>A0AA43GWL5</accession>
<dbReference type="GO" id="GO:0003676">
    <property type="term" value="F:nucleic acid binding"/>
    <property type="evidence" value="ECO:0007669"/>
    <property type="project" value="InterPro"/>
</dbReference>
<dbReference type="AlphaFoldDB" id="A0AA43GWL5"/>
<evidence type="ECO:0000313" key="3">
    <source>
        <dbReference type="Proteomes" id="UP001159370"/>
    </source>
</evidence>
<evidence type="ECO:0000259" key="1">
    <source>
        <dbReference type="Pfam" id="PF13358"/>
    </source>
</evidence>
<organism evidence="2 3">
    <name type="scientific">Umezakia ovalisporum FSS-62</name>
    <dbReference type="NCBI Taxonomy" id="2971776"/>
    <lineage>
        <taxon>Bacteria</taxon>
        <taxon>Bacillati</taxon>
        <taxon>Cyanobacteriota</taxon>
        <taxon>Cyanophyceae</taxon>
        <taxon>Nostocales</taxon>
        <taxon>Nodulariaceae</taxon>
        <taxon>Umezakia</taxon>
    </lineage>
</organism>
<comment type="caution">
    <text evidence="2">The sequence shown here is derived from an EMBL/GenBank/DDBJ whole genome shotgun (WGS) entry which is preliminary data.</text>
</comment>
<dbReference type="Gene3D" id="3.30.420.10">
    <property type="entry name" value="Ribonuclease H-like superfamily/Ribonuclease H"/>
    <property type="match status" value="1"/>
</dbReference>
<protein>
    <submittedName>
        <fullName evidence="2">Transposase</fullName>
    </submittedName>
</protein>
<gene>
    <name evidence="2" type="ORF">NWP23_04530</name>
</gene>
<proteinExistence type="predicted"/>
<dbReference type="InterPro" id="IPR038717">
    <property type="entry name" value="Tc1-like_DDE_dom"/>
</dbReference>
<reference evidence="2 3" key="1">
    <citation type="journal article" date="2023" name="J. Phycol.">
        <title>Chrysosporum ovalisporum is synonymous with the true-branching cyanobacterium Umezakia natans (Nostocales/Aphanizomenonaceae).</title>
        <authorList>
            <person name="McGregor G.B."/>
            <person name="Sendall B.C."/>
            <person name="Niiyama Y."/>
            <person name="Tuji A."/>
            <person name="Willis A."/>
        </authorList>
    </citation>
    <scope>NUCLEOTIDE SEQUENCE [LARGE SCALE GENOMIC DNA]</scope>
    <source>
        <strain evidence="2 3">FSS-62</strain>
    </source>
</reference>
<dbReference type="Proteomes" id="UP001159370">
    <property type="component" value="Unassembled WGS sequence"/>
</dbReference>
<dbReference type="InterPro" id="IPR036397">
    <property type="entry name" value="RNaseH_sf"/>
</dbReference>
<feature type="domain" description="Tc1-like transposase DDE" evidence="1">
    <location>
        <begin position="1"/>
        <end position="141"/>
    </location>
</feature>
<sequence length="174" mass="20468">MDESGFCLWSEPGYTYCFKSKQKPLEQTKPRGGRLTIIPFFQPIISFVCRLVIGGVSRKSYIYMMEPEALEAKKTGPMRVIIQDNGPIHRCKEVQQLWKKWEYMGLYIFFLPKYCSEMNPIELEWQHLKKDELSRQIFDDELDLAYPVINGVTARGEKRNYSTQRVKFNSNTYG</sequence>